<proteinExistence type="predicted"/>
<protein>
    <recommendedName>
        <fullName evidence="1">SUF system FeS cluster assembly SufBD N-terminal domain-containing protein</fullName>
    </recommendedName>
</protein>
<dbReference type="InterPro" id="IPR055346">
    <property type="entry name" value="Fe-S_cluster_assembly_SufBD"/>
</dbReference>
<accession>X1BUA5</accession>
<dbReference type="EMBL" id="BART01026640">
    <property type="protein sequence ID" value="GAG99334.1"/>
    <property type="molecule type" value="Genomic_DNA"/>
</dbReference>
<dbReference type="InterPro" id="IPR037284">
    <property type="entry name" value="SUF_FeS_clus_asmbl_SufBD_sf"/>
</dbReference>
<sequence>MPKKTVVRKTRSAKSGVKKDFPFTYEMFESISGNGDAPEYVKKFRTDAWKSFTCLPIPTIKEEAWRRTNLRSLPANDFILTEMQNTGTNNLPPVPDELLEPLVGETHGGQIIISPQEVITNENPELSKQGVIFTDLSTAIKQYPEILEHIMGKIVKSDEGKFSA</sequence>
<dbReference type="PANTHER" id="PTHR30508:SF1">
    <property type="entry name" value="UPF0051 PROTEIN ABCI8, CHLOROPLASTIC-RELATED"/>
    <property type="match status" value="1"/>
</dbReference>
<reference evidence="2" key="1">
    <citation type="journal article" date="2014" name="Front. Microbiol.">
        <title>High frequency of phylogenetically diverse reductive dehalogenase-homologous genes in deep subseafloor sedimentary metagenomes.</title>
        <authorList>
            <person name="Kawai M."/>
            <person name="Futagami T."/>
            <person name="Toyoda A."/>
            <person name="Takaki Y."/>
            <person name="Nishi S."/>
            <person name="Hori S."/>
            <person name="Arai W."/>
            <person name="Tsubouchi T."/>
            <person name="Morono Y."/>
            <person name="Uchiyama I."/>
            <person name="Ito T."/>
            <person name="Fujiyama A."/>
            <person name="Inagaki F."/>
            <person name="Takami H."/>
        </authorList>
    </citation>
    <scope>NUCLEOTIDE SEQUENCE</scope>
    <source>
        <strain evidence="2">Expedition CK06-06</strain>
    </source>
</reference>
<feature type="domain" description="SUF system FeS cluster assembly SufBD N-terminal" evidence="1">
    <location>
        <begin position="37"/>
        <end position="160"/>
    </location>
</feature>
<name>X1BUA5_9ZZZZ</name>
<evidence type="ECO:0000313" key="2">
    <source>
        <dbReference type="EMBL" id="GAG99334.1"/>
    </source>
</evidence>
<dbReference type="SUPFAM" id="SSF101960">
    <property type="entry name" value="Stabilizer of iron transporter SufD"/>
    <property type="match status" value="1"/>
</dbReference>
<dbReference type="AlphaFoldDB" id="X1BUA5"/>
<feature type="non-terminal residue" evidence="2">
    <location>
        <position position="164"/>
    </location>
</feature>
<dbReference type="Pfam" id="PF19295">
    <property type="entry name" value="SufBD_N"/>
    <property type="match status" value="1"/>
</dbReference>
<gene>
    <name evidence="2" type="ORF">S01H4_47452</name>
</gene>
<organism evidence="2">
    <name type="scientific">marine sediment metagenome</name>
    <dbReference type="NCBI Taxonomy" id="412755"/>
    <lineage>
        <taxon>unclassified sequences</taxon>
        <taxon>metagenomes</taxon>
        <taxon>ecological metagenomes</taxon>
    </lineage>
</organism>
<dbReference type="PANTHER" id="PTHR30508">
    <property type="entry name" value="FES CLUSTER ASSEMBLY PROTEIN SUF"/>
    <property type="match status" value="1"/>
</dbReference>
<dbReference type="GO" id="GO:0016226">
    <property type="term" value="P:iron-sulfur cluster assembly"/>
    <property type="evidence" value="ECO:0007669"/>
    <property type="project" value="InterPro"/>
</dbReference>
<evidence type="ECO:0000259" key="1">
    <source>
        <dbReference type="Pfam" id="PF19295"/>
    </source>
</evidence>
<comment type="caution">
    <text evidence="2">The sequence shown here is derived from an EMBL/GenBank/DDBJ whole genome shotgun (WGS) entry which is preliminary data.</text>
</comment>
<dbReference type="InterPro" id="IPR045595">
    <property type="entry name" value="SufBD_N"/>
</dbReference>